<dbReference type="AlphaFoldDB" id="A0A151LH30"/>
<sequence length="184" mass="21658">MAFCKGKYKNAGSNDDQLLFQNCCQSIEYLNLYFKDLKDYLIRYNKFEELYNYCYNIIANAQNNSPVSRITSLKVASLGLIINEKNVSHLVNTDILQYAYKILKRNKEGRNKKFLTYFGDITNIERNMLSRECEYLFRNLNQINLVKNTKEEKYINNLKNKLEKNKISIPQKANDSLSYVLILS</sequence>
<dbReference type="Proteomes" id="UP000076004">
    <property type="component" value="Unassembled WGS sequence"/>
</dbReference>
<evidence type="ECO:0000313" key="2">
    <source>
        <dbReference type="Proteomes" id="UP000076004"/>
    </source>
</evidence>
<dbReference type="VEuPathDB" id="PlasmoDB:PGABG01_1244700"/>
<dbReference type="RefSeq" id="XP_018640882.1">
    <property type="nucleotide sequence ID" value="XM_018787017.1"/>
</dbReference>
<comment type="caution">
    <text evidence="1">The sequence shown here is derived from an EMBL/GenBank/DDBJ whole genome shotgun (WGS) entry which is preliminary data.</text>
</comment>
<proteinExistence type="predicted"/>
<dbReference type="VEuPathDB" id="PlasmoDB:PGSY75_1246300"/>
<evidence type="ECO:0000313" key="1">
    <source>
        <dbReference type="EMBL" id="KYN98243.1"/>
    </source>
</evidence>
<dbReference type="KEGG" id="pgab:PGSY75_1246300"/>
<protein>
    <submittedName>
        <fullName evidence="1">Uncharacterized protein</fullName>
    </submittedName>
</protein>
<reference evidence="1 2" key="1">
    <citation type="journal article" date="2016" name="Nat. Commun.">
        <title>Genomes of cryptic chimpanzee Plasmodium species reveal key evolutionary events leading to human malaria.</title>
        <authorList>
            <person name="Sundararaman S.A."/>
            <person name="Plenderleith L.J."/>
            <person name="Liu W."/>
            <person name="Loy D.E."/>
            <person name="Learn G.H."/>
            <person name="Li Y."/>
            <person name="Shaw K.S."/>
            <person name="Ayouba A."/>
            <person name="Peeters M."/>
            <person name="Speede S."/>
            <person name="Shaw G.M."/>
            <person name="Bushman F.D."/>
            <person name="Brisson D."/>
            <person name="Rayner J.C."/>
            <person name="Sharp P.M."/>
            <person name="Hahn B.H."/>
        </authorList>
    </citation>
    <scope>NUCLEOTIDE SEQUENCE [LARGE SCALE GENOMIC DNA]</scope>
    <source>
        <strain evidence="1 2">SY75</strain>
    </source>
</reference>
<name>A0A151LH30_9APIC</name>
<accession>A0A151LH30</accession>
<dbReference type="GeneID" id="29777611"/>
<dbReference type="EMBL" id="LVLB01000013">
    <property type="protein sequence ID" value="KYN98243.1"/>
    <property type="molecule type" value="Genomic_DNA"/>
</dbReference>
<organism evidence="1 2">
    <name type="scientific">Plasmodium gaboni</name>
    <dbReference type="NCBI Taxonomy" id="647221"/>
    <lineage>
        <taxon>Eukaryota</taxon>
        <taxon>Sar</taxon>
        <taxon>Alveolata</taxon>
        <taxon>Apicomplexa</taxon>
        <taxon>Aconoidasida</taxon>
        <taxon>Haemosporida</taxon>
        <taxon>Plasmodiidae</taxon>
        <taxon>Plasmodium</taxon>
        <taxon>Plasmodium (Laverania)</taxon>
    </lineage>
</organism>
<feature type="non-terminal residue" evidence="1">
    <location>
        <position position="184"/>
    </location>
</feature>
<gene>
    <name evidence="1" type="ORF">PGSY75_1246300</name>
</gene>